<organism evidence="2 3">
    <name type="scientific">Sphingomonas oryzagri</name>
    <dbReference type="NCBI Taxonomy" id="3042314"/>
    <lineage>
        <taxon>Bacteria</taxon>
        <taxon>Pseudomonadati</taxon>
        <taxon>Pseudomonadota</taxon>
        <taxon>Alphaproteobacteria</taxon>
        <taxon>Sphingomonadales</taxon>
        <taxon>Sphingomonadaceae</taxon>
        <taxon>Sphingomonas</taxon>
    </lineage>
</organism>
<protein>
    <submittedName>
        <fullName evidence="2">Uncharacterized protein</fullName>
    </submittedName>
</protein>
<comment type="caution">
    <text evidence="2">The sequence shown here is derived from an EMBL/GenBank/DDBJ whole genome shotgun (WGS) entry which is preliminary data.</text>
</comment>
<sequence>MAYLGLFFAGMFLCNALPHLLKGLQGEAFYTPWARPRGVGKSPALENVLWGCGNLLVATFLIDRIFLKNVPHGMVALAAGFILGAVALASIFAKRNAA</sequence>
<keyword evidence="1" id="KW-1133">Transmembrane helix</keyword>
<evidence type="ECO:0000256" key="1">
    <source>
        <dbReference type="SAM" id="Phobius"/>
    </source>
</evidence>
<gene>
    <name evidence="2" type="ORF">QGN17_20155</name>
</gene>
<reference evidence="2" key="1">
    <citation type="submission" date="2023-04" db="EMBL/GenBank/DDBJ databases">
        <title>Sphingomonas sp. MAHUQ-71 isolated from rice field.</title>
        <authorList>
            <person name="Huq M.A."/>
        </authorList>
    </citation>
    <scope>NUCLEOTIDE SEQUENCE</scope>
    <source>
        <strain evidence="2">MAHUQ-71</strain>
    </source>
</reference>
<keyword evidence="1" id="KW-0812">Transmembrane</keyword>
<dbReference type="Proteomes" id="UP001160625">
    <property type="component" value="Unassembled WGS sequence"/>
</dbReference>
<keyword evidence="3" id="KW-1185">Reference proteome</keyword>
<dbReference type="RefSeq" id="WP_281046400.1">
    <property type="nucleotide sequence ID" value="NZ_JARYGZ010000006.1"/>
</dbReference>
<evidence type="ECO:0000313" key="2">
    <source>
        <dbReference type="EMBL" id="MDH7641058.1"/>
    </source>
</evidence>
<feature type="transmembrane region" description="Helical" evidence="1">
    <location>
        <begin position="74"/>
        <end position="93"/>
    </location>
</feature>
<name>A0ABT6N7J1_9SPHN</name>
<keyword evidence="1" id="KW-0472">Membrane</keyword>
<proteinExistence type="predicted"/>
<accession>A0ABT6N7J1</accession>
<evidence type="ECO:0000313" key="3">
    <source>
        <dbReference type="Proteomes" id="UP001160625"/>
    </source>
</evidence>
<dbReference type="EMBL" id="JARYGZ010000006">
    <property type="protein sequence ID" value="MDH7641058.1"/>
    <property type="molecule type" value="Genomic_DNA"/>
</dbReference>